<keyword evidence="5" id="KW-0460">Magnesium</keyword>
<comment type="caution">
    <text evidence="7">The sequence shown here is derived from an EMBL/GenBank/DDBJ whole genome shotgun (WGS) entry which is preliminary data.</text>
</comment>
<accession>A0A1F7RNM6</accession>
<evidence type="ECO:0000256" key="5">
    <source>
        <dbReference type="ARBA" id="ARBA00022842"/>
    </source>
</evidence>
<comment type="cofactor">
    <cofactor evidence="1">
        <name>Mg(2+)</name>
        <dbReference type="ChEBI" id="CHEBI:18420"/>
    </cofactor>
</comment>
<dbReference type="Pfam" id="PF00348">
    <property type="entry name" value="polyprenyl_synt"/>
    <property type="match status" value="1"/>
</dbReference>
<dbReference type="InterPro" id="IPR008949">
    <property type="entry name" value="Isoprenoid_synthase_dom_sf"/>
</dbReference>
<evidence type="ECO:0000313" key="8">
    <source>
        <dbReference type="Proteomes" id="UP000179266"/>
    </source>
</evidence>
<keyword evidence="3 6" id="KW-0808">Transferase</keyword>
<proteinExistence type="inferred from homology"/>
<dbReference type="GO" id="GO:0004659">
    <property type="term" value="F:prenyltransferase activity"/>
    <property type="evidence" value="ECO:0007669"/>
    <property type="project" value="InterPro"/>
</dbReference>
<keyword evidence="4" id="KW-0479">Metal-binding</keyword>
<dbReference type="Proteomes" id="UP000179266">
    <property type="component" value="Unassembled WGS sequence"/>
</dbReference>
<organism evidence="7 8">
    <name type="scientific">Candidatus Schekmanbacteria bacterium RBG_13_48_7</name>
    <dbReference type="NCBI Taxonomy" id="1817878"/>
    <lineage>
        <taxon>Bacteria</taxon>
        <taxon>Candidatus Schekmaniibacteriota</taxon>
    </lineage>
</organism>
<evidence type="ECO:0000313" key="7">
    <source>
        <dbReference type="EMBL" id="OGL43061.1"/>
    </source>
</evidence>
<dbReference type="GO" id="GO:0046872">
    <property type="term" value="F:metal ion binding"/>
    <property type="evidence" value="ECO:0007669"/>
    <property type="project" value="UniProtKB-KW"/>
</dbReference>
<comment type="similarity">
    <text evidence="2 6">Belongs to the FPP/GGPP synthase family.</text>
</comment>
<dbReference type="PANTHER" id="PTHR12001:SF85">
    <property type="entry name" value="SHORT CHAIN ISOPRENYL DIPHOSPHATE SYNTHASE"/>
    <property type="match status" value="1"/>
</dbReference>
<dbReference type="PANTHER" id="PTHR12001">
    <property type="entry name" value="GERANYLGERANYL PYROPHOSPHATE SYNTHASE"/>
    <property type="match status" value="1"/>
</dbReference>
<evidence type="ECO:0000256" key="2">
    <source>
        <dbReference type="ARBA" id="ARBA00006706"/>
    </source>
</evidence>
<sequence length="329" mass="37426">MLDKLEKFSGYFDTKIEGFLKEKDEIPNLNDGVLYSISTKGKRIRPFLCYEVCKILNGDTEIVLPFAAAMEIMHSWILIHDDIEDGDTVRRNKPAVWIKYGIPHGINIGDYLQNKVYKIIINTRTSGIGDRIILKILNLVSQTLIYTTQGQALDMNLRIDNNPTIDKYITSVNLKAGYYLSCPIITGAIVAGAGDDLLNTINNYGQCIGPAFQIRDDLIDLTVGKGRNNIIGNDVREGKRTLLVIHALENSSPDEKIKLLNILNKKREQNTQEEIDWIIKLFRKHNSIEFAENYAKELLNQAEKEITELPEDLKIFLIEIAAFMIERKI</sequence>
<dbReference type="AlphaFoldDB" id="A0A1F7RNM6"/>
<name>A0A1F7RNM6_9BACT</name>
<dbReference type="Gene3D" id="1.10.600.10">
    <property type="entry name" value="Farnesyl Diphosphate Synthase"/>
    <property type="match status" value="1"/>
</dbReference>
<dbReference type="CDD" id="cd00685">
    <property type="entry name" value="Trans_IPPS_HT"/>
    <property type="match status" value="1"/>
</dbReference>
<gene>
    <name evidence="7" type="ORF">A2161_18450</name>
</gene>
<dbReference type="SFLD" id="SFLDG01017">
    <property type="entry name" value="Polyprenyl_Transferase_Like"/>
    <property type="match status" value="1"/>
</dbReference>
<reference evidence="7 8" key="1">
    <citation type="journal article" date="2016" name="Nat. Commun.">
        <title>Thousands of microbial genomes shed light on interconnected biogeochemical processes in an aquifer system.</title>
        <authorList>
            <person name="Anantharaman K."/>
            <person name="Brown C.T."/>
            <person name="Hug L.A."/>
            <person name="Sharon I."/>
            <person name="Castelle C.J."/>
            <person name="Probst A.J."/>
            <person name="Thomas B.C."/>
            <person name="Singh A."/>
            <person name="Wilkins M.J."/>
            <person name="Karaoz U."/>
            <person name="Brodie E.L."/>
            <person name="Williams K.H."/>
            <person name="Hubbard S.S."/>
            <person name="Banfield J.F."/>
        </authorList>
    </citation>
    <scope>NUCLEOTIDE SEQUENCE [LARGE SCALE GENOMIC DNA]</scope>
</reference>
<dbReference type="InterPro" id="IPR033749">
    <property type="entry name" value="Polyprenyl_synt_CS"/>
</dbReference>
<dbReference type="SFLD" id="SFLDS00005">
    <property type="entry name" value="Isoprenoid_Synthase_Type_I"/>
    <property type="match status" value="1"/>
</dbReference>
<evidence type="ECO:0000256" key="1">
    <source>
        <dbReference type="ARBA" id="ARBA00001946"/>
    </source>
</evidence>
<evidence type="ECO:0000256" key="6">
    <source>
        <dbReference type="RuleBase" id="RU004466"/>
    </source>
</evidence>
<evidence type="ECO:0000256" key="3">
    <source>
        <dbReference type="ARBA" id="ARBA00022679"/>
    </source>
</evidence>
<dbReference type="SUPFAM" id="SSF48576">
    <property type="entry name" value="Terpenoid synthases"/>
    <property type="match status" value="1"/>
</dbReference>
<dbReference type="GO" id="GO:0008299">
    <property type="term" value="P:isoprenoid biosynthetic process"/>
    <property type="evidence" value="ECO:0007669"/>
    <property type="project" value="InterPro"/>
</dbReference>
<protein>
    <recommendedName>
        <fullName evidence="9">Polyprenyl synthetase</fullName>
    </recommendedName>
</protein>
<evidence type="ECO:0008006" key="9">
    <source>
        <dbReference type="Google" id="ProtNLM"/>
    </source>
</evidence>
<dbReference type="EMBL" id="MGDD01000293">
    <property type="protein sequence ID" value="OGL43061.1"/>
    <property type="molecule type" value="Genomic_DNA"/>
</dbReference>
<dbReference type="PROSITE" id="PS00444">
    <property type="entry name" value="POLYPRENYL_SYNTHASE_2"/>
    <property type="match status" value="1"/>
</dbReference>
<evidence type="ECO:0000256" key="4">
    <source>
        <dbReference type="ARBA" id="ARBA00022723"/>
    </source>
</evidence>
<dbReference type="InterPro" id="IPR000092">
    <property type="entry name" value="Polyprenyl_synt"/>
</dbReference>